<feature type="transmembrane region" description="Helical" evidence="7">
    <location>
        <begin position="381"/>
        <end position="403"/>
    </location>
</feature>
<dbReference type="InterPro" id="IPR011701">
    <property type="entry name" value="MFS"/>
</dbReference>
<feature type="transmembrane region" description="Helical" evidence="7">
    <location>
        <begin position="206"/>
        <end position="229"/>
    </location>
</feature>
<feature type="transmembrane region" description="Helical" evidence="7">
    <location>
        <begin position="178"/>
        <end position="200"/>
    </location>
</feature>
<dbReference type="GO" id="GO:0005886">
    <property type="term" value="C:plasma membrane"/>
    <property type="evidence" value="ECO:0007669"/>
    <property type="project" value="UniProtKB-SubCell"/>
</dbReference>
<proteinExistence type="predicted"/>
<comment type="subcellular location">
    <subcellularLocation>
        <location evidence="1">Cell membrane</location>
        <topology evidence="1">Multi-pass membrane protein</topology>
    </subcellularLocation>
</comment>
<keyword evidence="2" id="KW-1003">Cell membrane</keyword>
<feature type="transmembrane region" description="Helical" evidence="7">
    <location>
        <begin position="508"/>
        <end position="527"/>
    </location>
</feature>
<dbReference type="OrthoDB" id="3697899at2"/>
<feature type="domain" description="Major facilitator superfamily (MFS) profile" evidence="8">
    <location>
        <begin position="175"/>
        <end position="620"/>
    </location>
</feature>
<feature type="transmembrane region" description="Helical" evidence="7">
    <location>
        <begin position="415"/>
        <end position="433"/>
    </location>
</feature>
<keyword evidence="3 7" id="KW-0812">Transmembrane</keyword>
<comment type="caution">
    <text evidence="9">The sequence shown here is derived from an EMBL/GenBank/DDBJ whole genome shotgun (WGS) entry which is preliminary data.</text>
</comment>
<dbReference type="InterPro" id="IPR050189">
    <property type="entry name" value="MFS_Efflux_Transporters"/>
</dbReference>
<dbReference type="AlphaFoldDB" id="A0A9X7JTC6"/>
<dbReference type="PROSITE" id="PS50850">
    <property type="entry name" value="MFS"/>
    <property type="match status" value="1"/>
</dbReference>
<feature type="region of interest" description="Disordered" evidence="6">
    <location>
        <begin position="1"/>
        <end position="29"/>
    </location>
</feature>
<evidence type="ECO:0000313" key="10">
    <source>
        <dbReference type="Proteomes" id="UP000242427"/>
    </source>
</evidence>
<evidence type="ECO:0000313" key="9">
    <source>
        <dbReference type="EMBL" id="PSJ29311.1"/>
    </source>
</evidence>
<dbReference type="PANTHER" id="PTHR43124:SF10">
    <property type="entry name" value="PURINE EFFLUX PUMP PBUE"/>
    <property type="match status" value="1"/>
</dbReference>
<evidence type="ECO:0000259" key="8">
    <source>
        <dbReference type="PROSITE" id="PS50850"/>
    </source>
</evidence>
<sequence>MAVADAQPRTGVRGAEQRRGVGGDPAQRLPCVRRRGVGAEDGLAVVPHVEPRGMLRETRQPLVDRPGRGGGERLARDGRPVPGVDGLAQLPRLHEERLVHRDLLRGDPRGGEPLGEVAGAHEQLPAALEAVPAGVDEVDAQPAAVPDPALRHPAVLHLFQAAAGAPEPGRAGAAKVRLLALGMFAIGTDLFIVSGLLPALGGELHLSTAAAGQTVTVFAITYAVAAPVLASVTSRLDRRTLLLAVLTVFAAGNALSAVAPDYAVLLLSRVVAGASAALYASTASAVAARIAAPGRRGRALAIVYAGMTSAIALGVPLGNAIGELSSWRWAFGFVALLAVVTALGAAAGIPSVPGNAGNAGSAGLGVRERLAAVRIKHAPTAMLTTTLWVVGTFVVHTYLGTLLEEVSGASDADRTWLLLLFGAGGFAGVMGGGRLADRVDSTRGLAGTLAALAVVLAALGPALHSVAGAAVGLAVRGLVHWASFPLIQHRLLAIGGKNGDMLLALNNSAVYVGQTVAAVAGGLFAGAGRLERLPLAGAGFEALALVTLAIGGWRAARGPRGGGDHRCGVKAGKPDASGDATGLVRNPWPKSQNATRVRHNGPESWMMGPGTSARSGVGPV</sequence>
<dbReference type="InterPro" id="IPR036259">
    <property type="entry name" value="MFS_trans_sf"/>
</dbReference>
<dbReference type="Pfam" id="PF07690">
    <property type="entry name" value="MFS_1"/>
    <property type="match status" value="1"/>
</dbReference>
<feature type="transmembrane region" description="Helical" evidence="7">
    <location>
        <begin position="445"/>
        <end position="463"/>
    </location>
</feature>
<dbReference type="Gene3D" id="1.20.1250.20">
    <property type="entry name" value="MFS general substrate transporter like domains"/>
    <property type="match status" value="2"/>
</dbReference>
<feature type="transmembrane region" description="Helical" evidence="7">
    <location>
        <begin position="241"/>
        <end position="260"/>
    </location>
</feature>
<dbReference type="InterPro" id="IPR020846">
    <property type="entry name" value="MFS_dom"/>
</dbReference>
<evidence type="ECO:0000256" key="4">
    <source>
        <dbReference type="ARBA" id="ARBA00022989"/>
    </source>
</evidence>
<feature type="transmembrane region" description="Helical" evidence="7">
    <location>
        <begin position="533"/>
        <end position="556"/>
    </location>
</feature>
<feature type="region of interest" description="Disordered" evidence="6">
    <location>
        <begin position="61"/>
        <end position="86"/>
    </location>
</feature>
<dbReference type="Proteomes" id="UP000242427">
    <property type="component" value="Unassembled WGS sequence"/>
</dbReference>
<protein>
    <recommendedName>
        <fullName evidence="8">Major facilitator superfamily (MFS) profile domain-containing protein</fullName>
    </recommendedName>
</protein>
<reference evidence="9 10" key="1">
    <citation type="submission" date="2018-03" db="EMBL/GenBank/DDBJ databases">
        <title>Chitinolytic properties of Streptosporangium nondiastaticum TBG75A20.</title>
        <authorList>
            <person name="Gayathri V."/>
            <person name="Shiburaj S."/>
        </authorList>
    </citation>
    <scope>NUCLEOTIDE SEQUENCE [LARGE SCALE GENOMIC DNA]</scope>
    <source>
        <strain evidence="9 10">TBG75A20</strain>
    </source>
</reference>
<dbReference type="CDD" id="cd17324">
    <property type="entry name" value="MFS_NepI_like"/>
    <property type="match status" value="1"/>
</dbReference>
<feature type="compositionally biased region" description="Basic and acidic residues" evidence="6">
    <location>
        <begin position="65"/>
        <end position="79"/>
    </location>
</feature>
<evidence type="ECO:0000256" key="6">
    <source>
        <dbReference type="SAM" id="MobiDB-lite"/>
    </source>
</evidence>
<feature type="transmembrane region" description="Helical" evidence="7">
    <location>
        <begin position="266"/>
        <end position="287"/>
    </location>
</feature>
<gene>
    <name evidence="9" type="ORF">B7P34_07340</name>
</gene>
<evidence type="ECO:0000256" key="2">
    <source>
        <dbReference type="ARBA" id="ARBA00022475"/>
    </source>
</evidence>
<evidence type="ECO:0000256" key="5">
    <source>
        <dbReference type="ARBA" id="ARBA00023136"/>
    </source>
</evidence>
<keyword evidence="10" id="KW-1185">Reference proteome</keyword>
<dbReference type="EMBL" id="PXWG01000011">
    <property type="protein sequence ID" value="PSJ29311.1"/>
    <property type="molecule type" value="Genomic_DNA"/>
</dbReference>
<dbReference type="SUPFAM" id="SSF103473">
    <property type="entry name" value="MFS general substrate transporter"/>
    <property type="match status" value="1"/>
</dbReference>
<evidence type="ECO:0000256" key="3">
    <source>
        <dbReference type="ARBA" id="ARBA00022692"/>
    </source>
</evidence>
<feature type="transmembrane region" description="Helical" evidence="7">
    <location>
        <begin position="299"/>
        <end position="317"/>
    </location>
</feature>
<organism evidence="9 10">
    <name type="scientific">Streptosporangium nondiastaticum</name>
    <dbReference type="NCBI Taxonomy" id="35764"/>
    <lineage>
        <taxon>Bacteria</taxon>
        <taxon>Bacillati</taxon>
        <taxon>Actinomycetota</taxon>
        <taxon>Actinomycetes</taxon>
        <taxon>Streptosporangiales</taxon>
        <taxon>Streptosporangiaceae</taxon>
        <taxon>Streptosporangium</taxon>
    </lineage>
</organism>
<accession>A0A9X7JTC6</accession>
<keyword evidence="4 7" id="KW-1133">Transmembrane helix</keyword>
<name>A0A9X7JTC6_9ACTN</name>
<dbReference type="PANTHER" id="PTHR43124">
    <property type="entry name" value="PURINE EFFLUX PUMP PBUE"/>
    <property type="match status" value="1"/>
</dbReference>
<feature type="transmembrane region" description="Helical" evidence="7">
    <location>
        <begin position="329"/>
        <end position="349"/>
    </location>
</feature>
<dbReference type="GO" id="GO:0022857">
    <property type="term" value="F:transmembrane transporter activity"/>
    <property type="evidence" value="ECO:0007669"/>
    <property type="project" value="InterPro"/>
</dbReference>
<evidence type="ECO:0000256" key="1">
    <source>
        <dbReference type="ARBA" id="ARBA00004651"/>
    </source>
</evidence>
<keyword evidence="5 7" id="KW-0472">Membrane</keyword>
<evidence type="ECO:0000256" key="7">
    <source>
        <dbReference type="SAM" id="Phobius"/>
    </source>
</evidence>
<feature type="region of interest" description="Disordered" evidence="6">
    <location>
        <begin position="571"/>
        <end position="620"/>
    </location>
</feature>